<dbReference type="Proteomes" id="UP000740557">
    <property type="component" value="Unassembled WGS sequence"/>
</dbReference>
<keyword evidence="4" id="KW-0175">Coiled coil</keyword>
<dbReference type="PROSITE" id="PS00745">
    <property type="entry name" value="RF_PROK_I"/>
    <property type="match status" value="1"/>
</dbReference>
<dbReference type="FunFam" id="3.30.160.20:FF:000004">
    <property type="entry name" value="Peptide chain release factor 1"/>
    <property type="match status" value="1"/>
</dbReference>
<dbReference type="SUPFAM" id="SSF75620">
    <property type="entry name" value="Release factor"/>
    <property type="match status" value="1"/>
</dbReference>
<dbReference type="GO" id="GO:0005737">
    <property type="term" value="C:cytoplasm"/>
    <property type="evidence" value="ECO:0007669"/>
    <property type="project" value="UniProtKB-ARBA"/>
</dbReference>
<gene>
    <name evidence="6" type="ORF">KC980_00315</name>
</gene>
<evidence type="ECO:0000256" key="4">
    <source>
        <dbReference type="SAM" id="Coils"/>
    </source>
</evidence>
<dbReference type="InterPro" id="IPR005139">
    <property type="entry name" value="PCRF"/>
</dbReference>
<evidence type="ECO:0000256" key="2">
    <source>
        <dbReference type="ARBA" id="ARBA00022481"/>
    </source>
</evidence>
<dbReference type="Pfam" id="PF03462">
    <property type="entry name" value="PCRF"/>
    <property type="match status" value="1"/>
</dbReference>
<feature type="domain" description="Prokaryotic-type class I peptide chain release factors" evidence="5">
    <location>
        <begin position="198"/>
        <end position="214"/>
    </location>
</feature>
<dbReference type="PANTHER" id="PTHR43804">
    <property type="entry name" value="LD18447P"/>
    <property type="match status" value="1"/>
</dbReference>
<dbReference type="Pfam" id="PF00472">
    <property type="entry name" value="RF-1"/>
    <property type="match status" value="1"/>
</dbReference>
<keyword evidence="2" id="KW-0488">Methylation</keyword>
<sequence length="324" mass="36469">MHEAINSLQSEINKLESVLNETKSLLTGSQDAELQKMVTEDTQRLQEAINTLKNAIKEIENGTSSEEVEEDSALANYDQNEVILEIRAGTGGTEAALFAHDLYRMYMRFVELEGFKAVELNNTPSDMGGIKSITLQVKGKGVLHYFINESGVHRVQRVPKTESGGRIHTSAASVAILPKLKKINIEIKPEDLEWEFFRSGGSGGQNVNKVSTAVRLIHKPTGVIVECQQERTQLRNRELALSMLESRIYQMMQEQQVKSIEELRADQVGSGDRSEKIRTYNFPQDRITDHRINTSWYGMQSILDGNVKKVFTELQDKLIAQESA</sequence>
<evidence type="ECO:0000313" key="7">
    <source>
        <dbReference type="Proteomes" id="UP000740557"/>
    </source>
</evidence>
<protein>
    <submittedName>
        <fullName evidence="6">PCRF domain-containing protein</fullName>
    </submittedName>
</protein>
<keyword evidence="3" id="KW-0648">Protein biosynthesis</keyword>
<dbReference type="PANTHER" id="PTHR43804:SF7">
    <property type="entry name" value="LD18447P"/>
    <property type="match status" value="1"/>
</dbReference>
<feature type="coiled-coil region" evidence="4">
    <location>
        <begin position="5"/>
        <end position="62"/>
    </location>
</feature>
<accession>A0A955J1P3</accession>
<evidence type="ECO:0000256" key="1">
    <source>
        <dbReference type="ARBA" id="ARBA00010835"/>
    </source>
</evidence>
<proteinExistence type="inferred from homology"/>
<dbReference type="AlphaFoldDB" id="A0A955J1P3"/>
<evidence type="ECO:0000313" key="6">
    <source>
        <dbReference type="EMBL" id="MCA9307936.1"/>
    </source>
</evidence>
<evidence type="ECO:0000259" key="5">
    <source>
        <dbReference type="PROSITE" id="PS00745"/>
    </source>
</evidence>
<dbReference type="SMART" id="SM00937">
    <property type="entry name" value="PCRF"/>
    <property type="match status" value="1"/>
</dbReference>
<evidence type="ECO:0000256" key="3">
    <source>
        <dbReference type="ARBA" id="ARBA00022917"/>
    </source>
</evidence>
<dbReference type="InterPro" id="IPR045853">
    <property type="entry name" value="Pep_chain_release_fac_I_sf"/>
</dbReference>
<dbReference type="InterPro" id="IPR000352">
    <property type="entry name" value="Pep_chain_release_fac_I"/>
</dbReference>
<dbReference type="GO" id="GO:0003747">
    <property type="term" value="F:translation release factor activity"/>
    <property type="evidence" value="ECO:0007669"/>
    <property type="project" value="InterPro"/>
</dbReference>
<dbReference type="Gene3D" id="3.30.70.1660">
    <property type="match status" value="2"/>
</dbReference>
<dbReference type="InterPro" id="IPR050057">
    <property type="entry name" value="Prokaryotic/Mito_RF"/>
</dbReference>
<dbReference type="EMBL" id="JAGQNX010000008">
    <property type="protein sequence ID" value="MCA9307936.1"/>
    <property type="molecule type" value="Genomic_DNA"/>
</dbReference>
<reference evidence="6" key="2">
    <citation type="journal article" date="2021" name="Microbiome">
        <title>Successional dynamics and alternative stable states in a saline activated sludge microbial community over 9 years.</title>
        <authorList>
            <person name="Wang Y."/>
            <person name="Ye J."/>
            <person name="Ju F."/>
            <person name="Liu L."/>
            <person name="Boyd J.A."/>
            <person name="Deng Y."/>
            <person name="Parks D.H."/>
            <person name="Jiang X."/>
            <person name="Yin X."/>
            <person name="Woodcroft B.J."/>
            <person name="Tyson G.W."/>
            <person name="Hugenholtz P."/>
            <person name="Polz M.F."/>
            <person name="Zhang T."/>
        </authorList>
    </citation>
    <scope>NUCLEOTIDE SEQUENCE</scope>
    <source>
        <strain evidence="6">HKST-UBA79</strain>
    </source>
</reference>
<name>A0A955J1P3_UNCKA</name>
<comment type="similarity">
    <text evidence="1">Belongs to the prokaryotic/mitochondrial release factor family.</text>
</comment>
<organism evidence="6 7">
    <name type="scientific">candidate division WWE3 bacterium</name>
    <dbReference type="NCBI Taxonomy" id="2053526"/>
    <lineage>
        <taxon>Bacteria</taxon>
        <taxon>Katanobacteria</taxon>
    </lineage>
</organism>
<reference evidence="6" key="1">
    <citation type="submission" date="2020-04" db="EMBL/GenBank/DDBJ databases">
        <authorList>
            <person name="Zhang T."/>
        </authorList>
    </citation>
    <scope>NUCLEOTIDE SEQUENCE</scope>
    <source>
        <strain evidence="6">HKST-UBA79</strain>
    </source>
</reference>
<dbReference type="Gene3D" id="3.30.160.20">
    <property type="match status" value="1"/>
</dbReference>
<comment type="caution">
    <text evidence="6">The sequence shown here is derived from an EMBL/GenBank/DDBJ whole genome shotgun (WGS) entry which is preliminary data.</text>
</comment>